<keyword evidence="3" id="KW-1185">Reference proteome</keyword>
<proteinExistence type="predicted"/>
<sequence length="293" mass="32791">MASSPLNTKSPFHARSNSLPSRPHPLVAQIDEHLSRLEASQAASSSISNNINGLADIYDLVNNFLLLPHTLQALTQECLEKQVDEVLDRSLKLVNVCGITKDALLQIKEEAQELQSVLRRRWDDESTVAKEVAEYLCLRKKANKQIRESLKDLKSTCSLSSTKNETTGIICMLREVEAATLRVFESLLPYISGTKPQSRPSSWSLVSKLMHSKRVSCEARQATQQVNEFEKADATLYSLIGHKSRKSSNTNADNSQNALGKLDLCIQDLEEGLERLLRRSIKTRVSLLNILNH</sequence>
<evidence type="ECO:0000256" key="1">
    <source>
        <dbReference type="SAM" id="MobiDB-lite"/>
    </source>
</evidence>
<evidence type="ECO:0000313" key="2">
    <source>
        <dbReference type="EMBL" id="KAH7574807.1"/>
    </source>
</evidence>
<accession>A0ABQ8IDR2</accession>
<name>A0ABQ8IDR2_9ROSI</name>
<organism evidence="2 3">
    <name type="scientific">Xanthoceras sorbifolium</name>
    <dbReference type="NCBI Taxonomy" id="99658"/>
    <lineage>
        <taxon>Eukaryota</taxon>
        <taxon>Viridiplantae</taxon>
        <taxon>Streptophyta</taxon>
        <taxon>Embryophyta</taxon>
        <taxon>Tracheophyta</taxon>
        <taxon>Spermatophyta</taxon>
        <taxon>Magnoliopsida</taxon>
        <taxon>eudicotyledons</taxon>
        <taxon>Gunneridae</taxon>
        <taxon>Pentapetalae</taxon>
        <taxon>rosids</taxon>
        <taxon>malvids</taxon>
        <taxon>Sapindales</taxon>
        <taxon>Sapindaceae</taxon>
        <taxon>Xanthoceroideae</taxon>
        <taxon>Xanthoceras</taxon>
    </lineage>
</organism>
<dbReference type="InterPro" id="IPR004320">
    <property type="entry name" value="BPS1_pln"/>
</dbReference>
<dbReference type="PANTHER" id="PTHR33070">
    <property type="entry name" value="OS06G0725500 PROTEIN"/>
    <property type="match status" value="1"/>
</dbReference>
<gene>
    <name evidence="2" type="ORF">JRO89_XS02G0007400</name>
</gene>
<feature type="compositionally biased region" description="Polar residues" evidence="1">
    <location>
        <begin position="1"/>
        <end position="20"/>
    </location>
</feature>
<dbReference type="EMBL" id="JAFEMO010000002">
    <property type="protein sequence ID" value="KAH7574807.1"/>
    <property type="molecule type" value="Genomic_DNA"/>
</dbReference>
<dbReference type="Pfam" id="PF03087">
    <property type="entry name" value="BPS1"/>
    <property type="match status" value="1"/>
</dbReference>
<feature type="region of interest" description="Disordered" evidence="1">
    <location>
        <begin position="1"/>
        <end position="24"/>
    </location>
</feature>
<comment type="caution">
    <text evidence="2">The sequence shown here is derived from an EMBL/GenBank/DDBJ whole genome shotgun (WGS) entry which is preliminary data.</text>
</comment>
<dbReference type="Proteomes" id="UP000827721">
    <property type="component" value="Unassembled WGS sequence"/>
</dbReference>
<protein>
    <submittedName>
        <fullName evidence="2">Uncharacterized protein</fullName>
    </submittedName>
</protein>
<reference evidence="2 3" key="1">
    <citation type="submission" date="2021-02" db="EMBL/GenBank/DDBJ databases">
        <title>Plant Genome Project.</title>
        <authorList>
            <person name="Zhang R.-G."/>
        </authorList>
    </citation>
    <scope>NUCLEOTIDE SEQUENCE [LARGE SCALE GENOMIC DNA]</scope>
    <source>
        <tissue evidence="2">Leaves</tissue>
    </source>
</reference>
<dbReference type="PANTHER" id="PTHR33070:SF129">
    <property type="entry name" value="DUF241 DOMAIN PROTEIN"/>
    <property type="match status" value="1"/>
</dbReference>
<evidence type="ECO:0000313" key="3">
    <source>
        <dbReference type="Proteomes" id="UP000827721"/>
    </source>
</evidence>